<feature type="compositionally biased region" description="Acidic residues" evidence="1">
    <location>
        <begin position="272"/>
        <end position="282"/>
    </location>
</feature>
<feature type="signal peptide" evidence="2">
    <location>
        <begin position="1"/>
        <end position="26"/>
    </location>
</feature>
<dbReference type="Gene3D" id="3.90.70.80">
    <property type="match status" value="1"/>
</dbReference>
<dbReference type="Pfam" id="PF02338">
    <property type="entry name" value="OTU"/>
    <property type="match status" value="1"/>
</dbReference>
<dbReference type="GO" id="GO:0004843">
    <property type="term" value="F:cysteine-type deubiquitinase activity"/>
    <property type="evidence" value="ECO:0007669"/>
    <property type="project" value="TreeGrafter"/>
</dbReference>
<evidence type="ECO:0000313" key="4">
    <source>
        <dbReference type="EMBL" id="GFH48462.1"/>
    </source>
</evidence>
<dbReference type="AlphaFoldDB" id="A0AAD3CLX1"/>
<proteinExistence type="predicted"/>
<dbReference type="EMBL" id="BLLK01000027">
    <property type="protein sequence ID" value="GFH48462.1"/>
    <property type="molecule type" value="Genomic_DNA"/>
</dbReference>
<dbReference type="InterPro" id="IPR038765">
    <property type="entry name" value="Papain-like_cys_pep_sf"/>
</dbReference>
<feature type="compositionally biased region" description="Acidic residues" evidence="1">
    <location>
        <begin position="296"/>
        <end position="312"/>
    </location>
</feature>
<organism evidence="4 5">
    <name type="scientific">Chaetoceros tenuissimus</name>
    <dbReference type="NCBI Taxonomy" id="426638"/>
    <lineage>
        <taxon>Eukaryota</taxon>
        <taxon>Sar</taxon>
        <taxon>Stramenopiles</taxon>
        <taxon>Ochrophyta</taxon>
        <taxon>Bacillariophyta</taxon>
        <taxon>Coscinodiscophyceae</taxon>
        <taxon>Chaetocerotophycidae</taxon>
        <taxon>Chaetocerotales</taxon>
        <taxon>Chaetocerotaceae</taxon>
        <taxon>Chaetoceros</taxon>
    </lineage>
</organism>
<dbReference type="InterPro" id="IPR050704">
    <property type="entry name" value="Peptidase_C85-like"/>
</dbReference>
<comment type="caution">
    <text evidence="4">The sequence shown here is derived from an EMBL/GenBank/DDBJ whole genome shotgun (WGS) entry which is preliminary data.</text>
</comment>
<dbReference type="SUPFAM" id="SSF54001">
    <property type="entry name" value="Cysteine proteinases"/>
    <property type="match status" value="1"/>
</dbReference>
<gene>
    <name evidence="4" type="ORF">CTEN210_04938</name>
</gene>
<feature type="compositionally biased region" description="Basic and acidic residues" evidence="1">
    <location>
        <begin position="96"/>
        <end position="105"/>
    </location>
</feature>
<dbReference type="PANTHER" id="PTHR12419">
    <property type="entry name" value="OTU DOMAIN CONTAINING PROTEIN"/>
    <property type="match status" value="1"/>
</dbReference>
<feature type="domain" description="OTU" evidence="3">
    <location>
        <begin position="121"/>
        <end position="379"/>
    </location>
</feature>
<keyword evidence="5" id="KW-1185">Reference proteome</keyword>
<dbReference type="CDD" id="cd22744">
    <property type="entry name" value="OTU"/>
    <property type="match status" value="1"/>
</dbReference>
<sequence length="448" mass="51227">MFASNKRRSNQTIIWMLLLHVQLIFGKQAPSIPKSSNARSIYLEGNDETSLPPWNTSPNIDERGFLKNTYNRTYGDWEFATEQELDSQTESEQSTSEEKKQVNEEPVHLIGGRFQNLDEPVYIRQVPGDGNCLFHSISVSMALITNGTHVDMNKLPKCSILRKRRDGRGTKHKQDYVHDLKHLYHHSRHLRLAAVKTLSRNPRKLLFLQGNEYLRAKDLVSAAAAQYGMTAKEYCKQMKRDSYWGGGPELVALSNYLKRPIHVYELCEWSKEEEEEDDDDEKNSDNGNDSIGAIENGEEQNEDDNDEEDTLEDLSIGDLKSRIKDCNENWVLKRMACFGSPKFDKKQALHILSADSRFPDVKPGHQAAAGNHFLAIFPASILNSIDAQKQKSTSPAVRGGDIHVSHRSLKSRGCDYEEEAECNLLTSYFFRYTEPLWNLIRRLKLVFS</sequence>
<feature type="chain" id="PRO_5042113095" description="OTU domain-containing protein" evidence="2">
    <location>
        <begin position="27"/>
        <end position="448"/>
    </location>
</feature>
<dbReference type="PANTHER" id="PTHR12419:SF10">
    <property type="entry name" value="DEUBIQUITINASE OTUD6B"/>
    <property type="match status" value="1"/>
</dbReference>
<accession>A0AAD3CLX1</accession>
<dbReference type="InterPro" id="IPR003323">
    <property type="entry name" value="OTU_dom"/>
</dbReference>
<dbReference type="GO" id="GO:0016579">
    <property type="term" value="P:protein deubiquitination"/>
    <property type="evidence" value="ECO:0007669"/>
    <property type="project" value="TreeGrafter"/>
</dbReference>
<reference evidence="4 5" key="1">
    <citation type="journal article" date="2021" name="Sci. Rep.">
        <title>The genome of the diatom Chaetoceros tenuissimus carries an ancient integrated fragment of an extant virus.</title>
        <authorList>
            <person name="Hongo Y."/>
            <person name="Kimura K."/>
            <person name="Takaki Y."/>
            <person name="Yoshida Y."/>
            <person name="Baba S."/>
            <person name="Kobayashi G."/>
            <person name="Nagasaki K."/>
            <person name="Hano T."/>
            <person name="Tomaru Y."/>
        </authorList>
    </citation>
    <scope>NUCLEOTIDE SEQUENCE [LARGE SCALE GENOMIC DNA]</scope>
    <source>
        <strain evidence="4 5">NIES-3715</strain>
    </source>
</reference>
<protein>
    <recommendedName>
        <fullName evidence="3">OTU domain-containing protein</fullName>
    </recommendedName>
</protein>
<feature type="region of interest" description="Disordered" evidence="1">
    <location>
        <begin position="272"/>
        <end position="313"/>
    </location>
</feature>
<keyword evidence="2" id="KW-0732">Signal</keyword>
<evidence type="ECO:0000259" key="3">
    <source>
        <dbReference type="PROSITE" id="PS50802"/>
    </source>
</evidence>
<evidence type="ECO:0000256" key="2">
    <source>
        <dbReference type="SAM" id="SignalP"/>
    </source>
</evidence>
<feature type="region of interest" description="Disordered" evidence="1">
    <location>
        <begin position="83"/>
        <end position="105"/>
    </location>
</feature>
<evidence type="ECO:0000313" key="5">
    <source>
        <dbReference type="Proteomes" id="UP001054902"/>
    </source>
</evidence>
<name>A0AAD3CLX1_9STRA</name>
<dbReference type="PROSITE" id="PS50802">
    <property type="entry name" value="OTU"/>
    <property type="match status" value="1"/>
</dbReference>
<evidence type="ECO:0000256" key="1">
    <source>
        <dbReference type="SAM" id="MobiDB-lite"/>
    </source>
</evidence>
<dbReference type="Proteomes" id="UP001054902">
    <property type="component" value="Unassembled WGS sequence"/>
</dbReference>